<organism evidence="5 6">
    <name type="scientific">Aquibacillus salsiterrae</name>
    <dbReference type="NCBI Taxonomy" id="2950439"/>
    <lineage>
        <taxon>Bacteria</taxon>
        <taxon>Bacillati</taxon>
        <taxon>Bacillota</taxon>
        <taxon>Bacilli</taxon>
        <taxon>Bacillales</taxon>
        <taxon>Bacillaceae</taxon>
        <taxon>Aquibacillus</taxon>
    </lineage>
</organism>
<dbReference type="InterPro" id="IPR037274">
    <property type="entry name" value="Znf_CHY_sf"/>
</dbReference>
<evidence type="ECO:0000256" key="2">
    <source>
        <dbReference type="ARBA" id="ARBA00022771"/>
    </source>
</evidence>
<dbReference type="PIRSF" id="PIRSF017292">
    <property type="entry name" value="UCP017292_Znf_CHY"/>
    <property type="match status" value="1"/>
</dbReference>
<dbReference type="InterPro" id="IPR008913">
    <property type="entry name" value="Znf_CHY"/>
</dbReference>
<accession>A0A9X3WBU5</accession>
<dbReference type="Pfam" id="PF05495">
    <property type="entry name" value="zf-CHY"/>
    <property type="match status" value="1"/>
</dbReference>
<dbReference type="Proteomes" id="UP001145069">
    <property type="component" value="Unassembled WGS sequence"/>
</dbReference>
<keyword evidence="1" id="KW-0479">Metal-binding</keyword>
<dbReference type="InterPro" id="IPR016694">
    <property type="entry name" value="UCP017292"/>
</dbReference>
<protein>
    <submittedName>
        <fullName evidence="5">CHY zinc finger protein</fullName>
    </submittedName>
</protein>
<dbReference type="EMBL" id="JAMQKC010000002">
    <property type="protein sequence ID" value="MDC3415903.1"/>
    <property type="molecule type" value="Genomic_DNA"/>
</dbReference>
<sequence length="109" mass="12502">MFIHGVKVNGAVLDQQTRCLHYQKDVDIIAIKFKCCQTYYPCYQCHQEHADHPAKQWEKEQFDGKAILCGSCGTELTIHEYLTNNSSCPDCKGSFNPGCKNHAHLYFKM</sequence>
<feature type="domain" description="CHY-type" evidence="4">
    <location>
        <begin position="12"/>
        <end position="93"/>
    </location>
</feature>
<dbReference type="PANTHER" id="PTHR28082:SF1">
    <property type="entry name" value="HELPER OF TIM PROTEIN 13"/>
    <property type="match status" value="1"/>
</dbReference>
<dbReference type="RefSeq" id="WP_272444877.1">
    <property type="nucleotide sequence ID" value="NZ_JAMQKC010000002.1"/>
</dbReference>
<evidence type="ECO:0000256" key="3">
    <source>
        <dbReference type="ARBA" id="ARBA00022833"/>
    </source>
</evidence>
<reference evidence="5" key="1">
    <citation type="submission" date="2022-06" db="EMBL/GenBank/DDBJ databases">
        <title>Aquibacillus sp. a new bacterium isolated from soil saline samples.</title>
        <authorList>
            <person name="Galisteo C."/>
            <person name="De La Haba R."/>
            <person name="Sanchez-Porro C."/>
            <person name="Ventosa A."/>
        </authorList>
    </citation>
    <scope>NUCLEOTIDE SEQUENCE</scope>
    <source>
        <strain evidence="5">3ASR75-54</strain>
    </source>
</reference>
<comment type="caution">
    <text evidence="5">The sequence shown here is derived from an EMBL/GenBank/DDBJ whole genome shotgun (WGS) entry which is preliminary data.</text>
</comment>
<name>A0A9X3WBU5_9BACI</name>
<gene>
    <name evidence="5" type="ORF">NC799_03140</name>
</gene>
<keyword evidence="2" id="KW-0863">Zinc-finger</keyword>
<evidence type="ECO:0000256" key="1">
    <source>
        <dbReference type="ARBA" id="ARBA00022723"/>
    </source>
</evidence>
<proteinExistence type="predicted"/>
<dbReference type="PROSITE" id="PS51266">
    <property type="entry name" value="ZF_CHY"/>
    <property type="match status" value="1"/>
</dbReference>
<keyword evidence="3" id="KW-0862">Zinc</keyword>
<keyword evidence="6" id="KW-1185">Reference proteome</keyword>
<evidence type="ECO:0000313" key="6">
    <source>
        <dbReference type="Proteomes" id="UP001145069"/>
    </source>
</evidence>
<dbReference type="SUPFAM" id="SSF161219">
    <property type="entry name" value="CHY zinc finger-like"/>
    <property type="match status" value="1"/>
</dbReference>
<dbReference type="InterPro" id="IPR052604">
    <property type="entry name" value="Mito_Tim_assembly_helper"/>
</dbReference>
<evidence type="ECO:0000313" key="5">
    <source>
        <dbReference type="EMBL" id="MDC3415903.1"/>
    </source>
</evidence>
<dbReference type="PANTHER" id="PTHR28082">
    <property type="entry name" value="ZINC FINGER PROTEIN"/>
    <property type="match status" value="1"/>
</dbReference>
<dbReference type="GO" id="GO:0045041">
    <property type="term" value="P:protein import into mitochondrial intermembrane space"/>
    <property type="evidence" value="ECO:0007669"/>
    <property type="project" value="TreeGrafter"/>
</dbReference>
<evidence type="ECO:0000259" key="4">
    <source>
        <dbReference type="PROSITE" id="PS51266"/>
    </source>
</evidence>
<dbReference type="GO" id="GO:0008270">
    <property type="term" value="F:zinc ion binding"/>
    <property type="evidence" value="ECO:0007669"/>
    <property type="project" value="UniProtKB-KW"/>
</dbReference>
<dbReference type="AlphaFoldDB" id="A0A9X3WBU5"/>